<dbReference type="HOGENOM" id="CLU_874624_0_0_1"/>
<dbReference type="PANTHER" id="PTHR11054">
    <property type="entry name" value="6-PHOSPHOGLUCONOLACTONASE"/>
    <property type="match status" value="1"/>
</dbReference>
<dbReference type="Proteomes" id="UP000053780">
    <property type="component" value="Unassembled WGS sequence"/>
</dbReference>
<dbReference type="VEuPathDB" id="MicrosporidiaDB:NAPIS_ORF02196"/>
<dbReference type="InterPro" id="IPR037171">
    <property type="entry name" value="NagB/RpiA_transferase-like"/>
</dbReference>
<dbReference type="AlphaFoldDB" id="T0MA19"/>
<dbReference type="InterPro" id="IPR006148">
    <property type="entry name" value="Glc/Gal-6P_isomerase"/>
</dbReference>
<feature type="domain" description="Glucosamine/galactosamine-6-phosphate isomerase" evidence="1">
    <location>
        <begin position="24"/>
        <end position="129"/>
    </location>
</feature>
<protein>
    <submittedName>
        <fullName evidence="2">6-phosphogluconolactonase glucosamine-6-phosphate isomerase deaminase</fullName>
    </submittedName>
</protein>
<keyword evidence="2" id="KW-0413">Isomerase</keyword>
<organism evidence="2 3">
    <name type="scientific">Vairimorpha apis BRL 01</name>
    <dbReference type="NCBI Taxonomy" id="1037528"/>
    <lineage>
        <taxon>Eukaryota</taxon>
        <taxon>Fungi</taxon>
        <taxon>Fungi incertae sedis</taxon>
        <taxon>Microsporidia</taxon>
        <taxon>Nosematidae</taxon>
        <taxon>Vairimorpha</taxon>
    </lineage>
</organism>
<gene>
    <name evidence="2" type="ORF">NAPIS_ORF02196</name>
</gene>
<dbReference type="GO" id="GO:0016853">
    <property type="term" value="F:isomerase activity"/>
    <property type="evidence" value="ECO:0007669"/>
    <property type="project" value="UniProtKB-KW"/>
</dbReference>
<proteinExistence type="predicted"/>
<evidence type="ECO:0000313" key="3">
    <source>
        <dbReference type="Proteomes" id="UP000053780"/>
    </source>
</evidence>
<dbReference type="SUPFAM" id="SSF100950">
    <property type="entry name" value="NagB/RpiA/CoA transferase-like"/>
    <property type="match status" value="2"/>
</dbReference>
<sequence length="318" mass="36795">MNIIRTDNFKSEIFSILKQYSSINLNLMISGGSLLEILNNDNFRELDTSRWKIWFADERFSLSDLNYTGALPFLSHLKNTIVYKMDVENENCVDNYNKILDKIDICLLGVGEDGHICSLFPNSNDLDRNIEIFSILKQYSSINLNLMISGGSLLEILNNDKFRELDTSRWKIWFADERFSLSDLNYTGALPFLSHLKNTIVYKMDVENENCVDNYNKILDKIDICLLGVGEDGHICSLFPNSNDLDRNMYVIKTYNSNVVSPQRMTVTLKFLNNMVKNLYFVIPPKKDKKRDRPHENILGRLKIPFNIILSSDCKNKV</sequence>
<feature type="domain" description="Glucosamine/galactosamine-6-phosphate isomerase" evidence="1">
    <location>
        <begin position="144"/>
        <end position="283"/>
    </location>
</feature>
<dbReference type="Gene3D" id="3.40.50.1360">
    <property type="match status" value="2"/>
</dbReference>
<dbReference type="Pfam" id="PF01182">
    <property type="entry name" value="Glucosamine_iso"/>
    <property type="match status" value="2"/>
</dbReference>
<accession>T0MA19</accession>
<dbReference type="PANTHER" id="PTHR11054:SF0">
    <property type="entry name" value="6-PHOSPHOGLUCONOLACTONASE"/>
    <property type="match status" value="1"/>
</dbReference>
<evidence type="ECO:0000313" key="2">
    <source>
        <dbReference type="EMBL" id="EQB60246.1"/>
    </source>
</evidence>
<dbReference type="EMBL" id="KE647313">
    <property type="protein sequence ID" value="EQB60246.1"/>
    <property type="molecule type" value="Genomic_DNA"/>
</dbReference>
<evidence type="ECO:0000259" key="1">
    <source>
        <dbReference type="Pfam" id="PF01182"/>
    </source>
</evidence>
<name>T0MA19_9MICR</name>
<dbReference type="OrthoDB" id="432544at2759"/>
<dbReference type="GO" id="GO:0005975">
    <property type="term" value="P:carbohydrate metabolic process"/>
    <property type="evidence" value="ECO:0007669"/>
    <property type="project" value="InterPro"/>
</dbReference>
<dbReference type="InterPro" id="IPR039104">
    <property type="entry name" value="6PGL"/>
</dbReference>
<reference evidence="2 3" key="1">
    <citation type="journal article" date="2013" name="BMC Genomics">
        <title>Genome sequencing and comparative genomics of honey bee microsporidia, Nosema apis reveal novel insights into host-parasite interactions.</title>
        <authorList>
            <person name="Chen Yp."/>
            <person name="Pettis J.S."/>
            <person name="Zhao Y."/>
            <person name="Liu X."/>
            <person name="Tallon L.J."/>
            <person name="Sadzewicz L.D."/>
            <person name="Li R."/>
            <person name="Zheng H."/>
            <person name="Huang S."/>
            <person name="Zhang X."/>
            <person name="Hamilton M.C."/>
            <person name="Pernal S.F."/>
            <person name="Melathopoulos A.P."/>
            <person name="Yan X."/>
            <person name="Evans J.D."/>
        </authorList>
    </citation>
    <scope>NUCLEOTIDE SEQUENCE [LARGE SCALE GENOMIC DNA]</scope>
    <source>
        <strain evidence="2 3">BRL 01</strain>
    </source>
</reference>
<keyword evidence="3" id="KW-1185">Reference proteome</keyword>